<dbReference type="RefSeq" id="WP_345391477.1">
    <property type="nucleotide sequence ID" value="NZ_BAABLA010000007.1"/>
</dbReference>
<dbReference type="PANTHER" id="PTHR39184:SF1">
    <property type="entry name" value="PBSX PHAGE TERMINASE LARGE SUBUNIT"/>
    <property type="match status" value="1"/>
</dbReference>
<dbReference type="NCBIfam" id="TIGR01547">
    <property type="entry name" value="phage_term_2"/>
    <property type="match status" value="1"/>
</dbReference>
<sequence>MTDLELPLSAKQVESLRESSTRVSIWSGAIRSGKTIASLLRWLIYVANAPRGGQLVVVGRTRDSVARNVFAPLQDPSLFGAVAEHVHYTAGAPTARILDRTVYVLGASDAKAEKVLRGMTVAGAYVDELTVVAEDFFTQLLGRMSVPGAQVFCTTNPDSPAHWVKRKYLDRLGELPDWRSFSFVLDDNPALEQSYKDSIRREYTGLWYRRFVLGEWVAAEGAVYDMWNPADHVVPWEQLPDMARLLAVGIDYGTTNATAALLLGEGVDHRLYLVDEWRHDPAHAQVRLTDSQLSAGLRDWLGRPHLPRVTELRPQWVVADPSAASFRVQLHNDGVTTAAADNDVAYGIRTMSSLLAEKRLRVADRCAGFIREAPGYSWDDDATAKGTDAPVKVADHSLDAGRYAITTTENLWRASLALAA</sequence>
<accession>A0ABW2CC08</accession>
<name>A0ABW2CC08_9PSEU</name>
<dbReference type="Gene3D" id="3.30.420.280">
    <property type="match status" value="1"/>
</dbReference>
<dbReference type="InterPro" id="IPR052380">
    <property type="entry name" value="Viral_DNA_packaging_terminase"/>
</dbReference>
<dbReference type="InterPro" id="IPR006437">
    <property type="entry name" value="Phage_terminase_lsu"/>
</dbReference>
<dbReference type="Pfam" id="PF03237">
    <property type="entry name" value="Terminase_6N"/>
    <property type="match status" value="1"/>
</dbReference>
<dbReference type="Proteomes" id="UP001596337">
    <property type="component" value="Unassembled WGS sequence"/>
</dbReference>
<dbReference type="PANTHER" id="PTHR39184">
    <property type="match status" value="1"/>
</dbReference>
<comment type="caution">
    <text evidence="1">The sequence shown here is derived from an EMBL/GenBank/DDBJ whole genome shotgun (WGS) entry which is preliminary data.</text>
</comment>
<evidence type="ECO:0000313" key="2">
    <source>
        <dbReference type="Proteomes" id="UP001596337"/>
    </source>
</evidence>
<keyword evidence="2" id="KW-1185">Reference proteome</keyword>
<dbReference type="InterPro" id="IPR027417">
    <property type="entry name" value="P-loop_NTPase"/>
</dbReference>
<evidence type="ECO:0000313" key="1">
    <source>
        <dbReference type="EMBL" id="MFC6871604.1"/>
    </source>
</evidence>
<gene>
    <name evidence="1" type="ORF">ACFQGD_31235</name>
</gene>
<dbReference type="EMBL" id="JBHSXX010000001">
    <property type="protein sequence ID" value="MFC6871604.1"/>
    <property type="molecule type" value="Genomic_DNA"/>
</dbReference>
<reference evidence="2" key="1">
    <citation type="journal article" date="2019" name="Int. J. Syst. Evol. Microbiol.">
        <title>The Global Catalogue of Microorganisms (GCM) 10K type strain sequencing project: providing services to taxonomists for standard genome sequencing and annotation.</title>
        <authorList>
            <consortium name="The Broad Institute Genomics Platform"/>
            <consortium name="The Broad Institute Genome Sequencing Center for Infectious Disease"/>
            <person name="Wu L."/>
            <person name="Ma J."/>
        </authorList>
    </citation>
    <scope>NUCLEOTIDE SEQUENCE [LARGE SCALE GENOMIC DNA]</scope>
    <source>
        <strain evidence="2">KCTC 32255</strain>
    </source>
</reference>
<dbReference type="Gene3D" id="3.40.50.300">
    <property type="entry name" value="P-loop containing nucleotide triphosphate hydrolases"/>
    <property type="match status" value="1"/>
</dbReference>
<protein>
    <submittedName>
        <fullName evidence="1">PBSX family phage terminase large subunit</fullName>
    </submittedName>
</protein>
<proteinExistence type="predicted"/>
<organism evidence="1 2">
    <name type="scientific">Haloechinothrix salitolerans</name>
    <dbReference type="NCBI Taxonomy" id="926830"/>
    <lineage>
        <taxon>Bacteria</taxon>
        <taxon>Bacillati</taxon>
        <taxon>Actinomycetota</taxon>
        <taxon>Actinomycetes</taxon>
        <taxon>Pseudonocardiales</taxon>
        <taxon>Pseudonocardiaceae</taxon>
        <taxon>Haloechinothrix</taxon>
    </lineage>
</organism>